<dbReference type="PANTHER" id="PTHR23348">
    <property type="entry name" value="PERIAXIN/AHNAK"/>
    <property type="match status" value="1"/>
</dbReference>
<organism evidence="4 5">
    <name type="scientific">Polyplax serrata</name>
    <name type="common">Common mouse louse</name>
    <dbReference type="NCBI Taxonomy" id="468196"/>
    <lineage>
        <taxon>Eukaryota</taxon>
        <taxon>Metazoa</taxon>
        <taxon>Ecdysozoa</taxon>
        <taxon>Arthropoda</taxon>
        <taxon>Hexapoda</taxon>
        <taxon>Insecta</taxon>
        <taxon>Pterygota</taxon>
        <taxon>Neoptera</taxon>
        <taxon>Paraneoptera</taxon>
        <taxon>Psocodea</taxon>
        <taxon>Troctomorpha</taxon>
        <taxon>Phthiraptera</taxon>
        <taxon>Anoplura</taxon>
        <taxon>Polyplacidae</taxon>
        <taxon>Polyplax</taxon>
    </lineage>
</organism>
<dbReference type="InterPro" id="IPR052082">
    <property type="entry name" value="Myelin_sheath_structural"/>
</dbReference>
<keyword evidence="5" id="KW-1185">Reference proteome</keyword>
<feature type="region of interest" description="Disordered" evidence="3">
    <location>
        <begin position="33"/>
        <end position="52"/>
    </location>
</feature>
<evidence type="ECO:0000256" key="1">
    <source>
        <dbReference type="ARBA" id="ARBA00004123"/>
    </source>
</evidence>
<evidence type="ECO:0000313" key="5">
    <source>
        <dbReference type="Proteomes" id="UP001359485"/>
    </source>
</evidence>
<feature type="compositionally biased region" description="Basic and acidic residues" evidence="3">
    <location>
        <begin position="15"/>
        <end position="28"/>
    </location>
</feature>
<evidence type="ECO:0000256" key="3">
    <source>
        <dbReference type="SAM" id="MobiDB-lite"/>
    </source>
</evidence>
<sequence length="5721" mass="633544">MDRNDDEKENQEQIEQEKLDYSFDSNGERLPAELDRSSCSVEVSPQRTKSKKTVDYDGKGGYFWGDRVRGFVDRLTGAFSEKESDKYILELEEIKFEDLPLINSDRFKAVELQIDPRSGELLVGQVDLKTSRINENKVDVSTGKLIRPVNKEHGITVHGIIDCLNNTLLPGQFDEAKGKLIGKIDPLTFNLRNAEYDPKNGIFYGGFINGTFDKVTGDFKANDLSDIYEISFDDFPKFERDDVRVIELQADPKTGKLLDGQVDLVTGKINESVVDLSIGKLKRPVDKKNVKVLHAFIYKSNKKLIPGQFEEKSGKLIGRFDTKTSKLIPLEYDQKSETFRVKRSKSLLRVRSPTLSRPIQSKTYKFGFPEVAEITFDEMPQLESEIMKPIEVQIDPKTGCLLDGQLDLKTNKINENKFDLCTGRLKNPVDKSHGKIIYLMIDPKNLTIQPGQVDPNNGKLIGKIDPKTLQLIEIDYDPKSCSFLAKKVKGLFDKLTGSFSDGDYDFDLDGTEIIFDKLPIFDLPNIKAIELQVDRRTGRLLNDQVDLQTGKIIGNKVDMRTGKLKNPVDQKHGKIIHAIVDSKTMTLQPGQFNSDGKLIGSIDPKNLRLIELDYDPNTGSFIGRKVRGFFDRFTGTFKDRDIELEVSDHDIFLGEVPNFSANDMKAIELQISPSTGCLLEGQVDLKTSKLNERKFDLATGKLRNPVDKKFGKNIYAVVDPLDLKLKPGQFDKNTGKIIGKIDPKSLKLIEVDFDPKTGKISTKKMKKFLGRLTSFGEKDFELGSSEVGEINFGTLPRLENKEVKAIELQIDPKTGRLLDNLVDLRTGKINDSKFDKMTGRLLNPVDKKHGKTIHAVIDTKTNKLKEGQFDPRDGKLIGKIDPKTMKVIDIDYDPKTGSFIGRKIRGLFDRLTGSFGDRDIEIEVPEGEFCFEEIPYFERDDMKVIELQIDSKTGCLAEGQIDPSTGKINDYLYDLKSGKLNKLQDNKEYKTIQAIIDPRTLQLKPRQFNLKDGKMIGRFNPKTSKFVDIDFDHKSGRISGKKKGLFGRFASFGEKDYSTEVPEVSHIVFDSLPQFNSNDMKALELQIDPKTGTLLEGQVHLGTGRINESMFDLQTGKLKNPLDKKLGKIVHGVIDPRNLTLKSGQFDPKDGKLIGKIDPETLKLIEINYDPKTGNFLGKGVRDFLGKFSLGGVSYEPSDAQITFNKLPTFDTEVMKAVEVQIDPKTACLLEGQINLNTGKIIEPVFDLKTGKIKNPRDMKLAKTVYAVINSEDLTLMPGQFSLNDGKLIGKIDPETLRLIEVDYDPKSGNFITKGERGFFDRMTGALKGKDYETDVPEVEINFGELPRIDADDMKAIELQIDAKTGRLLPGQVDLKTGHISEAKFDMATGKLKSPMDKKHSKTIHAMIDPKSLKLQPGQFDLNDGKFIGKIDPKSYEVIQVDYDPKTGSFLSGKVKGFVTKMSSPFKEKEAKSLLLPDLKKDIIQLIELVIDPKTGKLLDGQVDPQTGLVNENIIDLTTGKVKASFDKTSGKAIDVIMNKATKTLIPGQFDSQDGKYIAKIDPETLSLIQMDFDPKSGKVFTGKIKGFVGKLGDPLKEQTFITDSKKITFDELPINETGDLKTFELQVDPKTARLLDGQIDIKTGKINENQFDLSTGKLKNPVDRKCSKTVHVVANKKDYSLVPGQIDDKDGKITGTLDLKTFKLKGISYDPKSGRFFEGDVTGYYDEISGKLIVRDPNLENTTREKLYFDKLPNFDTNDLKAIELQIDAKTGSLLDGQVDLGTRKIQPHKFDLQSGRLKLPADHTNNKIIHAIIDTRHMTVMPGQFGVDGKLVGKLDPNTLKLTPVTYDPKTGSFWTGKLKGFIDRLADSFPSDKEMHIEVPKSDEYKFHEMPIFETITPKPSQLEVEWPTEKIRECQVDLKTGKLLPQKYKRGKGFDIEMPKFDMPEISWGTLPTFDRPDLKAVEVQIDPKTGCLLEGQIDLPTGKINAPKFDLKTGKLLKPVDKKLGKTVHALIDPATMTIHPGQFDVETGKITGKIDPKSLDLIEIDYDPKTGNFIGKKIQGFFRNDLRQGTKIDIKLPRVDVDLPEVTPTPTADNISNIVQLLIDPKSYKLIEGLLDSGTGKINPSKFDLKTGELRIPHDKAIIVDTIIDTRTLKVLPGQFDFRNGKWIGKMDPHTLKLSQPDFDAKLKSQPRGKGFFSKIGSVFASRETDITKPEIALLTYGDLPTFDRPDLKAVEVQIDPKTGCLLEGQIDLPTGKINAPKFDLKTGKLLKPVDKKLGKTVHALIDPATMTIHPGQFDVETGKITGKIDPKSLDLIEIDYDPKTGNFIGKKIRGFFGKLGKGLDVDMPKFDIHLPDLSFDLPKFERPDMKAVELQIDPKSGCLLEGQVDLPTAKINAPKFDLKSGKLLNPVDKKLGKSIDAVIDPGTLTLHPGQFDMKTGKLVGKIDPKTLELIDVEFDPKSGKLSGKKGKGFFGKWGKGFDIEMPKFDIHMPEISWGTLPTFDRPDLKAVEVQIDPKTGCLLEGQIDLPTGKINAPKFDLKTGKLLKPVDKKLGKTVHALIDPATMTIHPGQFDVETGKITGKIDPKSLDLIEIDYDPKTGNFIGKKIRGFFGKLGKGFDVDMPKFDIHLPDLSFDLPKFERPDMKAVELQIDPKSGCLLEGQVDLPTAKINAPKFDLKSGKLLNPVDKKLGKSIDAVIDPGTLTLHPGQFDMKTGKLVGKIDPKTLELIDVEFDPKSGKLSGKKGKGFFGKWGKGFDIEMPKFDIHMPEISWGTLPTFDRPDLKAVEVQIDPKTGCLLEGQINLPTGKINAPKFDLKTGKLLKPVDKKLGKTVHALIDPATMTIHPGQFDVETGKITGKIDPKSLDLIEIDYDPKTGNFIGKKIRGFFGKLGKGFDVDMPKFDIHLPDLSFDLPKFERPDMKAVELQIDPKSGCLLEGQVDLPTAKINAPKFDLKSGKLLNPVDKKLGKSIDAVIDPGTLTLHPGQFDMKTGKLVGKIDPKTLELIDVEFDPKSGKLSGKKGKGFFGKWGKGFDIEMPKFDIHMPEISWGTLPTFDRPDLKAVEVQIDPKTGCLLEGQIDLPTGKINAPKFDLKTGKLLKPVDKKLGKTVHALIDPATMTIHPGQFDVETGKITGKIDPKSLDLIEIDYDPKTGNFIGKKIRGFFGKLGKRFDVDMPKFDIHLPDLSFDLPKFERPDMKAVELQIDPKSGCLLEGQVDLPTAKINAPKFDLKSGKLLNPVDKKLGKSIDAVIDPGTLTLHPGQFDMKTGKLVGKIDPKTLELIDVEFDPKSGKLSGKKGKGFFGKWGKGFDIEMPKFDIHMPEISWGTLPTFDRPDLKAVEVQIDPKTGCLLEGQINLPTGKINAPKFDLKTGKLLKPVDKKLGKTVHALIDPATMTIHPGQFDVETGKITGKIDPKSLDLIEIDYDPKTGNFIGKKIRGFFGKLGKGFDVDMPKFDIHLPDLSFDLPKFERPDMKAVELQIDPKSGCLLEGQVDLPTAKINAPKFDLKSGKLLNPVDKKLGKSIDAVIDPGTLTLHPGQFDMKTGKLVGKIDPKTLELIDVEFDPKSGKLSGKKGKGFFGKWGKGFDIEMPKFDIHMPEISWGTLPTFDRPDLKAVEVQIDPKTGCLLEGQIDLPTGKINAPKFDLKTGKLLKPVDKKLGKTVHALIDPATMTIHPGQFDVETGKITGKIDPKSLDLIEIDYDPKTGNFIGKKIRGFFGKLGKGFDVDMPKFDIHLPDLSFDLPKFERPDMKAVELQIDPKSGCLLEGQVDLPTAKINAPKFDLKSGKLLNPVDKKLGKSIDAVIDPGTLTLHPGQFDMKTGKLVGKIDPENCCLIQGEFDSDHGILKFKNRLPIFESYVSGMDLNETLNVSFDGLSGIDMGNISCVPLQIDRKTGILLEGQVDVPSGIVCDGVLDHESGKLLRPADRKVAKTLQVAVDKSCNRILGGQFDKNGKLIGKFDGKTRKIIAVNFDPNTGKFWPRVKGFFDRLTGSFSERDVIEIPDRHEISFNEKSLPVSEAMKPFEFQIDPITGKLLPGLVDLKTGKINESHYTLSTGKLNSPVDTKVGKIVYLAVDPSTLILLPGQINETDGGIIGKIDPKSLKIRDVEYDTQNSAFYPKKIKRTFGTHIETKPPSFSFEGYQPKSSPFETPQFQDIAFGELPVFDKPNMKYIEVQIDPKTGCLLEGQIDLPTGKINAPKFDLKTGKLLKPVDKKLGKTVHALIDPATMTIHPGQFDVETGKITGKIDPKSLDLIEIDYDPKTGNFIGKKIRGFFGKLGKGLDVDMPKFDIHLPDLSFDLPKFERPDMKAVELQIDPKSGCLLEGQVDLPTAKINAPKFDLKSGKLLNPVDKKLGKSIDAVIDPGTLTLHPGQFDMKTGKLVGKIDPKTLELIDVEFDPKSGKLSGKKGKGFFGKWGKGFDIEMPKFDIHMPEISWGTLPTFDRPDLKAVEVQIDPKTGCLLEGQIDLPTGKINAPKFDLKTGKLLKPVDKKLGKTVHALIDPATMTIHPGQFDVETGKITGKIDPKSLDLIEIDYDPKTGNFIGKKIRGFFGKLGKGLDVDMPKFDIHLPDLSFDLPKFERPDMKAVELQIDPKSGCLLEGQVDLPTAKINAPKFDLKSGKLLNPVDKKLGKSIDAVIDPGTLTLHPGQFDMKTGKLVGKIDPKTLELIDVEFDPKSGKLSGKKGKGFFGKWGKGFDIEMPKFDIHMPEISWGTLPTFDRPDLKAVEVQIDPKTGCLLEGQIDLPTGKINAPKFDLKTGKLLKPVDKKLGKTVHALIDPATMTIHPGQFDVETGKITGKIDPKSLDLIEIDYDPKTGNFIGKKIRGFFGKLGKGLDVDMPKFDIHLPDLSFDLPKFERPDMKAVELQIDPKSGCLLEGQVDLPTAKINAPKFDLKSGKLLNPVDKKLGKSIDAVIDPGTLTLHPGQFDMKTGKLVGKIDPKTLELIDVEFDPKSGKLSGKKGKGFFGKWGKGFDIEMPKFDIHMPEISWGTLPTFDRPDLKAVEVQIDPKTGCLLEGQIDLPTGKINAPKFDLKTGKLLKPVDKKLGKTVHALIDPATMTIHPGQFDVETGKITGKIDPKSLDLIEIDYDPKTGNFIGKKIRGFFGKLGKGLDVDMPKFDIHLPDLSFDLPKFERPDMKAVELQIDPKSGCLLEGQVDLPTAKINAPKFDLKSGKLLNPVDKKLGKSIDAVIDPGTLTLHPGQFDMKTGKLVGKIDPKTLELIDVEFDPKSGKLSGKKGKGFFGKWGKGFDIEMPKFDIHMPEISWGTLPTFDRPDLKAVEVQIDPKTGCLLEGQIDLPTGKINAPKFDLKTGKLLKPVDKKLGKTVHALIDPATMTIHPGQFDVETGKITGKIDPKSLDLIEIDYDPKTGNFIGKKIRGFFGKLGKGLDVDMPKFDIHLPDLSFDLPKFERPDMKAVELQIDPKSGCLLEGQVDLPTAKINAPKFDLKSGKLLNPVDKKLGKSIDAVIDPGTLTLHPGQFDMKTGKLVGKIDPKTLELIDVEFDPKSGKLSGKKGKGFFGKWGKGFDIEMPKFDIHMPEISWGTLPTFDRPDLKAVEVQIDPKTGCLLEGQIDLPTGKINAPKFDLKTGKLLKPVDKKLGKTVHALIDPATMTIHPGQFDVETGKITGKIDPKSLDLIEIDYDPKTGNFIGKKIRGFFGKLGKGLDVDMPKFDIHLPDLSFDLPKFERPDMKAVELQIDPKSGCLLEGQ</sequence>
<dbReference type="EMBL" id="JAWJWF010000047">
    <property type="protein sequence ID" value="KAK6622569.1"/>
    <property type="molecule type" value="Genomic_DNA"/>
</dbReference>
<feature type="non-terminal residue" evidence="4">
    <location>
        <position position="5721"/>
    </location>
</feature>
<proteinExistence type="predicted"/>
<name>A0ABR1AP92_POLSC</name>
<evidence type="ECO:0000313" key="4">
    <source>
        <dbReference type="EMBL" id="KAK6622569.1"/>
    </source>
</evidence>
<feature type="region of interest" description="Disordered" evidence="3">
    <location>
        <begin position="1"/>
        <end position="28"/>
    </location>
</feature>
<evidence type="ECO:0000256" key="2">
    <source>
        <dbReference type="ARBA" id="ARBA00023242"/>
    </source>
</evidence>
<protein>
    <submittedName>
        <fullName evidence="4">Uncharacterized protein</fullName>
    </submittedName>
</protein>
<comment type="caution">
    <text evidence="4">The sequence shown here is derived from an EMBL/GenBank/DDBJ whole genome shotgun (WGS) entry which is preliminary data.</text>
</comment>
<reference evidence="4 5" key="1">
    <citation type="submission" date="2023-09" db="EMBL/GenBank/DDBJ databases">
        <title>Genomes of two closely related lineages of the louse Polyplax serrata with different host specificities.</title>
        <authorList>
            <person name="Martinu J."/>
            <person name="Tarabai H."/>
            <person name="Stefka J."/>
            <person name="Hypsa V."/>
        </authorList>
    </citation>
    <scope>NUCLEOTIDE SEQUENCE [LARGE SCALE GENOMIC DNA]</scope>
    <source>
        <strain evidence="4">98ZLc_SE</strain>
    </source>
</reference>
<comment type="subcellular location">
    <subcellularLocation>
        <location evidence="1">Nucleus</location>
    </subcellularLocation>
</comment>
<accession>A0ABR1AP92</accession>
<dbReference type="PANTHER" id="PTHR23348:SF16">
    <property type="entry name" value="LEUCINE RICH REPEAT FAMILY PROTEIN"/>
    <property type="match status" value="1"/>
</dbReference>
<dbReference type="Proteomes" id="UP001359485">
    <property type="component" value="Unassembled WGS sequence"/>
</dbReference>
<feature type="compositionally biased region" description="Polar residues" evidence="3">
    <location>
        <begin position="37"/>
        <end position="47"/>
    </location>
</feature>
<gene>
    <name evidence="4" type="ORF">RUM44_002381</name>
</gene>
<keyword evidence="2" id="KW-0539">Nucleus</keyword>